<protein>
    <submittedName>
        <fullName evidence="3">YceI family protein</fullName>
    </submittedName>
</protein>
<sequence>MNLPAIMLVCAAACGPFAMAHACEGWRSVATPSRLAFEARYEGAAAPGLFHRFDVCAVFDPRDPVTGTLTVTVDVTSADMDSGDLNQAITEPVWFDSGTHPRARFVSESIEVAENGAFVARGTLRLKGVTRPIDVPFSWQIDGERARLRGALSLQRTEFGIGSGEWSADGPIGHEVNVRYDVSLEPPP</sequence>
<dbReference type="Gene3D" id="2.40.128.110">
    <property type="entry name" value="Lipid/polyisoprenoid-binding, YceI-like"/>
    <property type="match status" value="1"/>
</dbReference>
<dbReference type="AlphaFoldDB" id="A0AAW9R6B5"/>
<dbReference type="Pfam" id="PF04264">
    <property type="entry name" value="YceI"/>
    <property type="match status" value="1"/>
</dbReference>
<keyword evidence="4" id="KW-1185">Reference proteome</keyword>
<evidence type="ECO:0000313" key="3">
    <source>
        <dbReference type="EMBL" id="MEJ8567492.1"/>
    </source>
</evidence>
<reference evidence="3 4" key="1">
    <citation type="submission" date="2024-02" db="EMBL/GenBank/DDBJ databases">
        <title>A novel Wenzhouxiangellaceae bacterium, isolated from coastal sediments.</title>
        <authorList>
            <person name="Du Z.-J."/>
            <person name="Ye Y.-Q."/>
            <person name="Zhang X.-Y."/>
        </authorList>
    </citation>
    <scope>NUCLEOTIDE SEQUENCE [LARGE SCALE GENOMIC DNA]</scope>
    <source>
        <strain evidence="3 4">CH-27</strain>
    </source>
</reference>
<dbReference type="Proteomes" id="UP001359886">
    <property type="component" value="Unassembled WGS sequence"/>
</dbReference>
<proteinExistence type="predicted"/>
<accession>A0AAW9R6B5</accession>
<feature type="chain" id="PRO_5043477340" evidence="1">
    <location>
        <begin position="23"/>
        <end position="188"/>
    </location>
</feature>
<feature type="signal peptide" evidence="1">
    <location>
        <begin position="1"/>
        <end position="22"/>
    </location>
</feature>
<evidence type="ECO:0000313" key="4">
    <source>
        <dbReference type="Proteomes" id="UP001359886"/>
    </source>
</evidence>
<evidence type="ECO:0000256" key="1">
    <source>
        <dbReference type="SAM" id="SignalP"/>
    </source>
</evidence>
<comment type="caution">
    <text evidence="3">The sequence shown here is derived from an EMBL/GenBank/DDBJ whole genome shotgun (WGS) entry which is preliminary data.</text>
</comment>
<dbReference type="EMBL" id="JAZHOG010000004">
    <property type="protein sequence ID" value="MEJ8567492.1"/>
    <property type="molecule type" value="Genomic_DNA"/>
</dbReference>
<dbReference type="SMART" id="SM00867">
    <property type="entry name" value="YceI"/>
    <property type="match status" value="1"/>
</dbReference>
<name>A0AAW9R6B5_9GAMM</name>
<dbReference type="PANTHER" id="PTHR34406">
    <property type="entry name" value="PROTEIN YCEI"/>
    <property type="match status" value="1"/>
</dbReference>
<keyword evidence="1" id="KW-0732">Signal</keyword>
<dbReference type="SUPFAM" id="SSF101874">
    <property type="entry name" value="YceI-like"/>
    <property type="match status" value="1"/>
</dbReference>
<dbReference type="PANTHER" id="PTHR34406:SF1">
    <property type="entry name" value="PROTEIN YCEI"/>
    <property type="match status" value="1"/>
</dbReference>
<feature type="domain" description="Lipid/polyisoprenoid-binding YceI-like" evidence="2">
    <location>
        <begin position="27"/>
        <end position="185"/>
    </location>
</feature>
<dbReference type="InterPro" id="IPR036761">
    <property type="entry name" value="TTHA0802/YceI-like_sf"/>
</dbReference>
<gene>
    <name evidence="3" type="ORF">V3330_07630</name>
</gene>
<dbReference type="InterPro" id="IPR007372">
    <property type="entry name" value="Lipid/polyisoprenoid-bd_YceI"/>
</dbReference>
<evidence type="ECO:0000259" key="2">
    <source>
        <dbReference type="SMART" id="SM00867"/>
    </source>
</evidence>
<organism evidence="3 4">
    <name type="scientific">Elongatibacter sediminis</name>
    <dbReference type="NCBI Taxonomy" id="3119006"/>
    <lineage>
        <taxon>Bacteria</taxon>
        <taxon>Pseudomonadati</taxon>
        <taxon>Pseudomonadota</taxon>
        <taxon>Gammaproteobacteria</taxon>
        <taxon>Chromatiales</taxon>
        <taxon>Wenzhouxiangellaceae</taxon>
        <taxon>Elongatibacter</taxon>
    </lineage>
</organism>
<dbReference type="RefSeq" id="WP_354694812.1">
    <property type="nucleotide sequence ID" value="NZ_JAZHOG010000004.1"/>
</dbReference>